<evidence type="ECO:0000313" key="6">
    <source>
        <dbReference type="Proteomes" id="UP001301769"/>
    </source>
</evidence>
<evidence type="ECO:0000256" key="3">
    <source>
        <dbReference type="SAM" id="SignalP"/>
    </source>
</evidence>
<proteinExistence type="predicted"/>
<accession>A0AAN6YCY9</accession>
<comment type="caution">
    <text evidence="5">The sequence shown here is derived from an EMBL/GenBank/DDBJ whole genome shotgun (WGS) entry which is preliminary data.</text>
</comment>
<keyword evidence="2" id="KW-0812">Transmembrane</keyword>
<dbReference type="AlphaFoldDB" id="A0AAN6YCY9"/>
<evidence type="ECO:0000256" key="1">
    <source>
        <dbReference type="SAM" id="MobiDB-lite"/>
    </source>
</evidence>
<evidence type="ECO:0000256" key="2">
    <source>
        <dbReference type="SAM" id="Phobius"/>
    </source>
</evidence>
<dbReference type="InterPro" id="IPR033121">
    <property type="entry name" value="PEPTIDASE_A1"/>
</dbReference>
<dbReference type="SUPFAM" id="SSF50630">
    <property type="entry name" value="Acid proteases"/>
    <property type="match status" value="1"/>
</dbReference>
<feature type="chain" id="PRO_5042889412" description="Peptidase A1 domain-containing protein" evidence="3">
    <location>
        <begin position="31"/>
        <end position="648"/>
    </location>
</feature>
<feature type="transmembrane region" description="Helical" evidence="2">
    <location>
        <begin position="460"/>
        <end position="485"/>
    </location>
</feature>
<keyword evidence="3" id="KW-0732">Signal</keyword>
<evidence type="ECO:0000259" key="4">
    <source>
        <dbReference type="PROSITE" id="PS51767"/>
    </source>
</evidence>
<reference evidence="5" key="2">
    <citation type="submission" date="2023-05" db="EMBL/GenBank/DDBJ databases">
        <authorList>
            <consortium name="Lawrence Berkeley National Laboratory"/>
            <person name="Steindorff A."/>
            <person name="Hensen N."/>
            <person name="Bonometti L."/>
            <person name="Westerberg I."/>
            <person name="Brannstrom I.O."/>
            <person name="Guillou S."/>
            <person name="Cros-Aarteil S."/>
            <person name="Calhoun S."/>
            <person name="Haridas S."/>
            <person name="Kuo A."/>
            <person name="Mondo S."/>
            <person name="Pangilinan J."/>
            <person name="Riley R."/>
            <person name="Labutti K."/>
            <person name="Andreopoulos B."/>
            <person name="Lipzen A."/>
            <person name="Chen C."/>
            <person name="Yanf M."/>
            <person name="Daum C."/>
            <person name="Ng V."/>
            <person name="Clum A."/>
            <person name="Ohm R."/>
            <person name="Martin F."/>
            <person name="Silar P."/>
            <person name="Natvig D."/>
            <person name="Lalanne C."/>
            <person name="Gautier V."/>
            <person name="Ament-Velasquez S.L."/>
            <person name="Kruys A."/>
            <person name="Hutchinson M.I."/>
            <person name="Powell A.J."/>
            <person name="Barry K."/>
            <person name="Miller A.N."/>
            <person name="Grigoriev I.V."/>
            <person name="Debuchy R."/>
            <person name="Gladieux P."/>
            <person name="Thoren M.H."/>
            <person name="Johannesson H."/>
        </authorList>
    </citation>
    <scope>NUCLEOTIDE SEQUENCE</scope>
    <source>
        <strain evidence="5">PSN293</strain>
    </source>
</reference>
<feature type="region of interest" description="Disordered" evidence="1">
    <location>
        <begin position="430"/>
        <end position="458"/>
    </location>
</feature>
<keyword evidence="2" id="KW-0472">Membrane</keyword>
<sequence>MFNLHRVPLLTTTAELVIALVLSLLPVTGAQSNTSCTNATFAVKLRNCTFESGVTSWGNLIEVGTPPQRLCLVPSTVINSTLVSQESLCLVSQTLEAHKCEALRGGFFNENSSSTWTDVSLVKYNDTRSNPTWEHFNPPGFTKVGYDKIVFPNTDPAVDLYGAGIALNQYGNNSNAGMIGLGINSVFLNDAVRQGRAGSKSWSLDAGSNSLVKPREGEMVIGGYNSARTDGSFSWSNVSNMAGDRPCPLRTRITEMSVTLGDGSIVPIISGAETADACIEPYDNLFRFTPGMLFNWKSITKFNETLLQVYTSETANNNLSFTELGLPYDSAMVDDNWQLSISLDNGYKTTLPSFELQRPLLGFDNFGNKDAVPGITNLQILNVPTGKGEVPTLGKIFLSRSYLAVNYETSQFGLALAAIDPATDKYVSFPSKACSSNSSSPDPNAPNDSPSSSSDSKPPLGAIIGGSVGGFVLLLVIGIAAIFCVRKRRRERRKREASQSFGFGGPYNAGVDPYMVAQGLGGHQNVHPTHQRPGQVSEMYSDPQLEYAHNLGISPTFDRSPGSGTGMGTGTVSGTVWEAGSGDKSPRPPFTATTTAASDGGGGHGRNNSFMSGERDSPRTAYSDVGTPGSGHTGWPPGAGRPLYEVPG</sequence>
<dbReference type="EMBL" id="MU858076">
    <property type="protein sequence ID" value="KAK4215776.1"/>
    <property type="molecule type" value="Genomic_DNA"/>
</dbReference>
<feature type="domain" description="Peptidase A1" evidence="4">
    <location>
        <begin position="57"/>
        <end position="415"/>
    </location>
</feature>
<keyword evidence="6" id="KW-1185">Reference proteome</keyword>
<dbReference type="PROSITE" id="PS51767">
    <property type="entry name" value="PEPTIDASE_A1"/>
    <property type="match status" value="1"/>
</dbReference>
<feature type="region of interest" description="Disordered" evidence="1">
    <location>
        <begin position="578"/>
        <end position="648"/>
    </location>
</feature>
<dbReference type="Gene3D" id="2.40.70.10">
    <property type="entry name" value="Acid Proteases"/>
    <property type="match status" value="1"/>
</dbReference>
<dbReference type="InterPro" id="IPR021109">
    <property type="entry name" value="Peptidase_aspartic_dom_sf"/>
</dbReference>
<dbReference type="Proteomes" id="UP001301769">
    <property type="component" value="Unassembled WGS sequence"/>
</dbReference>
<keyword evidence="2" id="KW-1133">Transmembrane helix</keyword>
<evidence type="ECO:0000313" key="5">
    <source>
        <dbReference type="EMBL" id="KAK4215776.1"/>
    </source>
</evidence>
<name>A0AAN6YCY9_9PEZI</name>
<gene>
    <name evidence="5" type="ORF">QBC37DRAFT_371682</name>
</gene>
<reference evidence="5" key="1">
    <citation type="journal article" date="2023" name="Mol. Phylogenet. Evol.">
        <title>Genome-scale phylogeny and comparative genomics of the fungal order Sordariales.</title>
        <authorList>
            <person name="Hensen N."/>
            <person name="Bonometti L."/>
            <person name="Westerberg I."/>
            <person name="Brannstrom I.O."/>
            <person name="Guillou S."/>
            <person name="Cros-Aarteil S."/>
            <person name="Calhoun S."/>
            <person name="Haridas S."/>
            <person name="Kuo A."/>
            <person name="Mondo S."/>
            <person name="Pangilinan J."/>
            <person name="Riley R."/>
            <person name="LaButti K."/>
            <person name="Andreopoulos B."/>
            <person name="Lipzen A."/>
            <person name="Chen C."/>
            <person name="Yan M."/>
            <person name="Daum C."/>
            <person name="Ng V."/>
            <person name="Clum A."/>
            <person name="Steindorff A."/>
            <person name="Ohm R.A."/>
            <person name="Martin F."/>
            <person name="Silar P."/>
            <person name="Natvig D.O."/>
            <person name="Lalanne C."/>
            <person name="Gautier V."/>
            <person name="Ament-Velasquez S.L."/>
            <person name="Kruys A."/>
            <person name="Hutchinson M.I."/>
            <person name="Powell A.J."/>
            <person name="Barry K."/>
            <person name="Miller A.N."/>
            <person name="Grigoriev I.V."/>
            <person name="Debuchy R."/>
            <person name="Gladieux P."/>
            <person name="Hiltunen Thoren M."/>
            <person name="Johannesson H."/>
        </authorList>
    </citation>
    <scope>NUCLEOTIDE SEQUENCE</scope>
    <source>
        <strain evidence="5">PSN293</strain>
    </source>
</reference>
<organism evidence="5 6">
    <name type="scientific">Rhypophila decipiens</name>
    <dbReference type="NCBI Taxonomy" id="261697"/>
    <lineage>
        <taxon>Eukaryota</taxon>
        <taxon>Fungi</taxon>
        <taxon>Dikarya</taxon>
        <taxon>Ascomycota</taxon>
        <taxon>Pezizomycotina</taxon>
        <taxon>Sordariomycetes</taxon>
        <taxon>Sordariomycetidae</taxon>
        <taxon>Sordariales</taxon>
        <taxon>Naviculisporaceae</taxon>
        <taxon>Rhypophila</taxon>
    </lineage>
</organism>
<protein>
    <recommendedName>
        <fullName evidence="4">Peptidase A1 domain-containing protein</fullName>
    </recommendedName>
</protein>
<feature type="signal peptide" evidence="3">
    <location>
        <begin position="1"/>
        <end position="30"/>
    </location>
</feature>